<evidence type="ECO:0000259" key="1">
    <source>
        <dbReference type="Pfam" id="PF12867"/>
    </source>
</evidence>
<dbReference type="AlphaFoldDB" id="A0AAU8FH81"/>
<dbReference type="Pfam" id="PF12867">
    <property type="entry name" value="DinB_2"/>
    <property type="match status" value="1"/>
</dbReference>
<protein>
    <submittedName>
        <fullName evidence="2">DinB family protein</fullName>
    </submittedName>
</protein>
<feature type="domain" description="DinB-like" evidence="1">
    <location>
        <begin position="24"/>
        <end position="165"/>
    </location>
</feature>
<name>A0AAU8FH81_9BACT</name>
<dbReference type="Gene3D" id="1.20.120.450">
    <property type="entry name" value="dinb family like domain"/>
    <property type="match status" value="1"/>
</dbReference>
<proteinExistence type="predicted"/>
<gene>
    <name evidence="2" type="ORF">ABV298_24505</name>
</gene>
<dbReference type="RefSeq" id="WP_353718775.1">
    <property type="nucleotide sequence ID" value="NZ_CP159289.1"/>
</dbReference>
<evidence type="ECO:0000313" key="2">
    <source>
        <dbReference type="EMBL" id="XCH23449.1"/>
    </source>
</evidence>
<dbReference type="InterPro" id="IPR034660">
    <property type="entry name" value="DinB/YfiT-like"/>
</dbReference>
<organism evidence="2">
    <name type="scientific">Dyadobacter sp. 676</name>
    <dbReference type="NCBI Taxonomy" id="3088362"/>
    <lineage>
        <taxon>Bacteria</taxon>
        <taxon>Pseudomonadati</taxon>
        <taxon>Bacteroidota</taxon>
        <taxon>Cytophagia</taxon>
        <taxon>Cytophagales</taxon>
        <taxon>Spirosomataceae</taxon>
        <taxon>Dyadobacter</taxon>
    </lineage>
</organism>
<accession>A0AAU8FH81</accession>
<sequence>MKRQFHITFGHTKDHSVDYLIGILQDTRLTTIQTIRKLTTAQIDWQFAPGWNTIGALLSHIEAIEHFFRIEFVLGRKLTAEENDFWTPALDMGEHIPKLMTGKAIEDYIGNLTTSRQMLIDSIRDLSFEELTQKIDGYYDEQTGCNLAWALYHMAEDEIYHRGQISMLRKLHAAQQIT</sequence>
<reference evidence="2" key="1">
    <citation type="submission" date="2024-06" db="EMBL/GenBank/DDBJ databases">
        <title>Sequencing and assembly of the genome of Dyadobacter sp. strain 676, a symbiont of Cyamopsis tetragonoloba.</title>
        <authorList>
            <person name="Guro P."/>
            <person name="Sazanova A."/>
            <person name="Kuznetsova I."/>
            <person name="Belimov A."/>
            <person name="Safronova V."/>
        </authorList>
    </citation>
    <scope>NUCLEOTIDE SEQUENCE</scope>
    <source>
        <strain evidence="2">676</strain>
    </source>
</reference>
<dbReference type="EMBL" id="CP159289">
    <property type="protein sequence ID" value="XCH23449.1"/>
    <property type="molecule type" value="Genomic_DNA"/>
</dbReference>
<dbReference type="InterPro" id="IPR024775">
    <property type="entry name" value="DinB-like"/>
</dbReference>
<dbReference type="SUPFAM" id="SSF109854">
    <property type="entry name" value="DinB/YfiT-like putative metalloenzymes"/>
    <property type="match status" value="1"/>
</dbReference>